<evidence type="ECO:0000313" key="2">
    <source>
        <dbReference type="EMBL" id="EFO84351.1"/>
    </source>
</evidence>
<dbReference type="PANTHER" id="PTHR31720">
    <property type="entry name" value="SERPENTINE RECEPTOR, CLASS Z-RELATED"/>
    <property type="match status" value="1"/>
</dbReference>
<evidence type="ECO:0000313" key="3">
    <source>
        <dbReference type="Proteomes" id="UP000008281"/>
    </source>
</evidence>
<dbReference type="eggNOG" id="ENOG502TJNF">
    <property type="taxonomic scope" value="Eukaryota"/>
</dbReference>
<feature type="transmembrane region" description="Helical" evidence="1">
    <location>
        <begin position="177"/>
        <end position="193"/>
    </location>
</feature>
<dbReference type="HOGENOM" id="CLU_1403622_0_0_1"/>
<feature type="transmembrane region" description="Helical" evidence="1">
    <location>
        <begin position="143"/>
        <end position="165"/>
    </location>
</feature>
<dbReference type="Pfam" id="PF10325">
    <property type="entry name" value="7TM_GPCR_Srz"/>
    <property type="match status" value="1"/>
</dbReference>
<feature type="transmembrane region" description="Helical" evidence="1">
    <location>
        <begin position="15"/>
        <end position="41"/>
    </location>
</feature>
<keyword evidence="1" id="KW-0472">Membrane</keyword>
<organism evidence="3">
    <name type="scientific">Caenorhabditis remanei</name>
    <name type="common">Caenorhabditis vulgaris</name>
    <dbReference type="NCBI Taxonomy" id="31234"/>
    <lineage>
        <taxon>Eukaryota</taxon>
        <taxon>Metazoa</taxon>
        <taxon>Ecdysozoa</taxon>
        <taxon>Nematoda</taxon>
        <taxon>Chromadorea</taxon>
        <taxon>Rhabditida</taxon>
        <taxon>Rhabditina</taxon>
        <taxon>Rhabditomorpha</taxon>
        <taxon>Rhabditoidea</taxon>
        <taxon>Rhabditidae</taxon>
        <taxon>Peloderinae</taxon>
        <taxon>Caenorhabditis</taxon>
    </lineage>
</organism>
<reference evidence="2" key="1">
    <citation type="submission" date="2007-07" db="EMBL/GenBank/DDBJ databases">
        <title>PCAP assembly of the Caenorhabditis remanei genome.</title>
        <authorList>
            <consortium name="The Caenorhabditis remanei Sequencing Consortium"/>
            <person name="Wilson R.K."/>
        </authorList>
    </citation>
    <scope>NUCLEOTIDE SEQUENCE [LARGE SCALE GENOMIC DNA]</scope>
    <source>
        <strain evidence="2">PB4641</strain>
    </source>
</reference>
<dbReference type="InterPro" id="IPR018817">
    <property type="entry name" value="7TM_GPCR_serpentine_rcpt_Srz"/>
</dbReference>
<feature type="transmembrane region" description="Helical" evidence="1">
    <location>
        <begin position="68"/>
        <end position="85"/>
    </location>
</feature>
<dbReference type="Proteomes" id="UP000008281">
    <property type="component" value="Unassembled WGS sequence"/>
</dbReference>
<dbReference type="AlphaFoldDB" id="E3NQ87"/>
<accession>E3NQ87</accession>
<feature type="transmembrane region" description="Helical" evidence="1">
    <location>
        <begin position="97"/>
        <end position="122"/>
    </location>
</feature>
<keyword evidence="3" id="KW-1185">Reference proteome</keyword>
<protein>
    <submittedName>
        <fullName evidence="2">Uncharacterized protein</fullName>
    </submittedName>
</protein>
<gene>
    <name evidence="2" type="ORF">CRE_27955</name>
</gene>
<dbReference type="InParanoid" id="E3NQ87"/>
<dbReference type="EMBL" id="DS269491">
    <property type="protein sequence ID" value="EFO84351.1"/>
    <property type="molecule type" value="Genomic_DNA"/>
</dbReference>
<dbReference type="FunCoup" id="E3NQ87">
    <property type="interactions" value="567"/>
</dbReference>
<keyword evidence="1" id="KW-0812">Transmembrane</keyword>
<name>E3NQ87_CAERE</name>
<proteinExistence type="predicted"/>
<sequence length="194" mass="23174">MAFFDKFDIQHWRELLLFAYIIGIIFVLICFCVLLPFYAYVYKINREQDEKIAVFPIFDHLYEMIKKFYYLVSCVIPCIIFVHYISNEGTTRDAVAIVMAFILFLLHIIVEVLHLLISYLAIQRCLLFLFDSFEKQLVAVQNKILSNIWYLYILFIAIDIINLIYVPLKNPSNERKIFQAKMFFLACFIAFCYY</sequence>
<dbReference type="PANTHER" id="PTHR31720:SF17">
    <property type="entry name" value="SERPENTINE RECEPTOR, CLASS Z"/>
    <property type="match status" value="1"/>
</dbReference>
<keyword evidence="1" id="KW-1133">Transmembrane helix</keyword>
<evidence type="ECO:0000256" key="1">
    <source>
        <dbReference type="SAM" id="Phobius"/>
    </source>
</evidence>